<keyword evidence="4 9" id="KW-0812">Transmembrane</keyword>
<feature type="transmembrane region" description="Helical" evidence="9">
    <location>
        <begin position="177"/>
        <end position="206"/>
    </location>
</feature>
<keyword evidence="8 9" id="KW-0472">Membrane</keyword>
<evidence type="ECO:0000256" key="7">
    <source>
        <dbReference type="ARBA" id="ARBA00023065"/>
    </source>
</evidence>
<proteinExistence type="inferred from homology"/>
<evidence type="ECO:0000256" key="4">
    <source>
        <dbReference type="ARBA" id="ARBA00022692"/>
    </source>
</evidence>
<feature type="transmembrane region" description="Helical" evidence="9">
    <location>
        <begin position="394"/>
        <end position="427"/>
    </location>
</feature>
<feature type="transmembrane region" description="Helical" evidence="9">
    <location>
        <begin position="278"/>
        <end position="298"/>
    </location>
</feature>
<keyword evidence="6 9" id="KW-1133">Transmembrane helix</keyword>
<organism evidence="11">
    <name type="scientific">Timema douglasi</name>
    <name type="common">Walking stick</name>
    <dbReference type="NCBI Taxonomy" id="61478"/>
    <lineage>
        <taxon>Eukaryota</taxon>
        <taxon>Metazoa</taxon>
        <taxon>Ecdysozoa</taxon>
        <taxon>Arthropoda</taxon>
        <taxon>Hexapoda</taxon>
        <taxon>Insecta</taxon>
        <taxon>Pterygota</taxon>
        <taxon>Neoptera</taxon>
        <taxon>Polyneoptera</taxon>
        <taxon>Phasmatodea</taxon>
        <taxon>Timematodea</taxon>
        <taxon>Timematoidea</taxon>
        <taxon>Timematidae</taxon>
        <taxon>Timema</taxon>
    </lineage>
</organism>
<dbReference type="FunFam" id="1.10.357.20:FF:000001">
    <property type="entry name" value="Solute carrier family 41 member 2"/>
    <property type="match status" value="1"/>
</dbReference>
<feature type="transmembrane region" description="Helical" evidence="9">
    <location>
        <begin position="63"/>
        <end position="82"/>
    </location>
</feature>
<dbReference type="PANTHER" id="PTHR16228:SF7">
    <property type="entry name" value="SLC41A_MGTE INTEGRAL MEMBRANE DOMAIN-CONTAINING PROTEIN"/>
    <property type="match status" value="1"/>
</dbReference>
<dbReference type="GO" id="GO:0005886">
    <property type="term" value="C:plasma membrane"/>
    <property type="evidence" value="ECO:0007669"/>
    <property type="project" value="TreeGrafter"/>
</dbReference>
<dbReference type="Pfam" id="PF01769">
    <property type="entry name" value="MgtE"/>
    <property type="match status" value="2"/>
</dbReference>
<comment type="similarity">
    <text evidence="2">Belongs to the SLC41A transporter family.</text>
</comment>
<accession>A0A7R8VGT1</accession>
<dbReference type="AlphaFoldDB" id="A0A7R8VGT1"/>
<evidence type="ECO:0000256" key="9">
    <source>
        <dbReference type="SAM" id="Phobius"/>
    </source>
</evidence>
<evidence type="ECO:0000256" key="2">
    <source>
        <dbReference type="ARBA" id="ARBA00009749"/>
    </source>
</evidence>
<name>A0A7R8VGT1_TIMDO</name>
<dbReference type="SUPFAM" id="SSF161093">
    <property type="entry name" value="MgtE membrane domain-like"/>
    <property type="match status" value="2"/>
</dbReference>
<dbReference type="InterPro" id="IPR045349">
    <property type="entry name" value="SLC41A1-3"/>
</dbReference>
<evidence type="ECO:0000256" key="6">
    <source>
        <dbReference type="ARBA" id="ARBA00022989"/>
    </source>
</evidence>
<evidence type="ECO:0000256" key="8">
    <source>
        <dbReference type="ARBA" id="ARBA00023136"/>
    </source>
</evidence>
<evidence type="ECO:0000259" key="10">
    <source>
        <dbReference type="Pfam" id="PF01769"/>
    </source>
</evidence>
<evidence type="ECO:0000256" key="5">
    <source>
        <dbReference type="ARBA" id="ARBA00022842"/>
    </source>
</evidence>
<evidence type="ECO:0000256" key="3">
    <source>
        <dbReference type="ARBA" id="ARBA00022448"/>
    </source>
</evidence>
<reference evidence="11" key="1">
    <citation type="submission" date="2020-11" db="EMBL/GenBank/DDBJ databases">
        <authorList>
            <person name="Tran Van P."/>
        </authorList>
    </citation>
    <scope>NUCLEOTIDE SEQUENCE</scope>
</reference>
<feature type="transmembrane region" description="Helical" evidence="9">
    <location>
        <begin position="142"/>
        <end position="165"/>
    </location>
</feature>
<feature type="transmembrane region" description="Helical" evidence="9">
    <location>
        <begin position="369"/>
        <end position="388"/>
    </location>
</feature>
<dbReference type="Gene3D" id="1.10.357.20">
    <property type="entry name" value="SLC41 divalent cation transporters, integral membrane domain"/>
    <property type="match status" value="2"/>
</dbReference>
<dbReference type="InterPro" id="IPR036739">
    <property type="entry name" value="SLC41_membr_dom_sf"/>
</dbReference>
<feature type="domain" description="SLC41A/MgtE integral membrane" evidence="10">
    <location>
        <begin position="100"/>
        <end position="233"/>
    </location>
</feature>
<dbReference type="GO" id="GO:0008324">
    <property type="term" value="F:monoatomic cation transmembrane transporter activity"/>
    <property type="evidence" value="ECO:0007669"/>
    <property type="project" value="InterPro"/>
</dbReference>
<evidence type="ECO:0000256" key="1">
    <source>
        <dbReference type="ARBA" id="ARBA00004141"/>
    </source>
</evidence>
<dbReference type="InterPro" id="IPR006667">
    <property type="entry name" value="SLC41_membr_dom"/>
</dbReference>
<feature type="transmembrane region" description="Helical" evidence="9">
    <location>
        <begin position="218"/>
        <end position="238"/>
    </location>
</feature>
<keyword evidence="7" id="KW-0406">Ion transport</keyword>
<comment type="subcellular location">
    <subcellularLocation>
        <location evidence="1">Membrane</location>
        <topology evidence="1">Multi-pass membrane protein</topology>
    </subcellularLocation>
</comment>
<feature type="transmembrane region" description="Helical" evidence="9">
    <location>
        <begin position="245"/>
        <end position="266"/>
    </location>
</feature>
<feature type="domain" description="SLC41A/MgtE integral membrane" evidence="10">
    <location>
        <begin position="312"/>
        <end position="452"/>
    </location>
</feature>
<dbReference type="EMBL" id="OA566109">
    <property type="protein sequence ID" value="CAD7198306.1"/>
    <property type="molecule type" value="Genomic_DNA"/>
</dbReference>
<sequence>MGPQGDKDFPFPLSDVTAEPSAELEDASLPDVNKFTIPGSNGPQSIAHPQPAQETHWSIGSQVVVPFFIAGMGMVCAGIFFDHVQKWKVFINVPEIIILVPALLGLKGNLEMTLASRLSTEANLGHMEDTKEQWSMIVGNLTLVQCQAIVVGLMSAVVAVIMVAISRQEFDLSHTLLLCSCSVITSSIASLILGLITATVIVLSHWFHINPDNVATPIAASLGDITSLALLSWVATLLYEVIDKVYWISPIIIGSYILVIPFWVWVAKKNKYTNSVLYNGWTPVVLAMLISTFGGFILDILMSNYTGLAAFQPVINGVGGNLVSVQASRLSTALHQSSELGTLPPDARICISPVDVYCSNQPYAVTTRVLMIMVIPGHLTFVYAISYIQKGDASLTSLFVCFYLLAAFVQVAILLYVAYVLTYFFWLQKVDPDNSTIPYLTALGDLLGIVLLGITFIFLYSIGDPTTTKFST</sequence>
<keyword evidence="3" id="KW-0813">Transport</keyword>
<gene>
    <name evidence="11" type="ORF">TDIB3V08_LOCUS4588</name>
</gene>
<feature type="transmembrane region" description="Helical" evidence="9">
    <location>
        <begin position="439"/>
        <end position="462"/>
    </location>
</feature>
<dbReference type="PANTHER" id="PTHR16228">
    <property type="entry name" value="DIVALENT CATION TRANSPORTER SOLUTE CARRIER FAMILY 41"/>
    <property type="match status" value="1"/>
</dbReference>
<keyword evidence="5" id="KW-0460">Magnesium</keyword>
<evidence type="ECO:0000313" key="11">
    <source>
        <dbReference type="EMBL" id="CAD7198306.1"/>
    </source>
</evidence>
<protein>
    <recommendedName>
        <fullName evidence="10">SLC41A/MgtE integral membrane domain-containing protein</fullName>
    </recommendedName>
</protein>